<dbReference type="SMART" id="SM00563">
    <property type="entry name" value="PlsC"/>
    <property type="match status" value="1"/>
</dbReference>
<evidence type="ECO:0000256" key="3">
    <source>
        <dbReference type="ARBA" id="ARBA00005189"/>
    </source>
</evidence>
<evidence type="ECO:0000313" key="10">
    <source>
        <dbReference type="EMBL" id="CAA7405144.1"/>
    </source>
</evidence>
<proteinExistence type="inferred from homology"/>
<comment type="pathway">
    <text evidence="3">Lipid metabolism.</text>
</comment>
<comment type="pathway">
    <text evidence="2">Phospholipid metabolism; CDP-diacylglycerol biosynthesis; CDP-diacylglycerol from sn-glycerol 3-phosphate: step 2/3.</text>
</comment>
<accession>A0A7I8L795</accession>
<name>A0A7I8L795_SPIIN</name>
<dbReference type="GO" id="GO:0012505">
    <property type="term" value="C:endomembrane system"/>
    <property type="evidence" value="ECO:0007669"/>
    <property type="project" value="TreeGrafter"/>
</dbReference>
<evidence type="ECO:0000256" key="8">
    <source>
        <dbReference type="SAM" id="Phobius"/>
    </source>
</evidence>
<dbReference type="InterPro" id="IPR032098">
    <property type="entry name" value="Acyltransf_C"/>
</dbReference>
<dbReference type="Pfam" id="PF16076">
    <property type="entry name" value="Acyltransf_C"/>
    <property type="match status" value="1"/>
</dbReference>
<keyword evidence="8" id="KW-0472">Membrane</keyword>
<keyword evidence="11" id="KW-1185">Reference proteome</keyword>
<dbReference type="EC" id="2.3.1.51" evidence="5"/>
<dbReference type="Pfam" id="PF01553">
    <property type="entry name" value="Acyltransferase"/>
    <property type="match status" value="1"/>
</dbReference>
<keyword evidence="8" id="KW-0812">Transmembrane</keyword>
<feature type="transmembrane region" description="Helical" evidence="8">
    <location>
        <begin position="302"/>
        <end position="320"/>
    </location>
</feature>
<dbReference type="GO" id="GO:0016024">
    <property type="term" value="P:CDP-diacylglycerol biosynthetic process"/>
    <property type="evidence" value="ECO:0007669"/>
    <property type="project" value="UniProtKB-UniPathway"/>
</dbReference>
<dbReference type="CDD" id="cd07990">
    <property type="entry name" value="LPLAT_LCLAT1-like"/>
    <property type="match status" value="1"/>
</dbReference>
<keyword evidence="6" id="KW-0808">Transferase</keyword>
<feature type="domain" description="Phospholipid/glycerol acyltransferase" evidence="9">
    <location>
        <begin position="85"/>
        <end position="207"/>
    </location>
</feature>
<comment type="similarity">
    <text evidence="4">Belongs to the 1-acyl-sn-glycerol-3-phosphate acyltransferase family.</text>
</comment>
<organism evidence="10 11">
    <name type="scientific">Spirodela intermedia</name>
    <name type="common">Intermediate duckweed</name>
    <dbReference type="NCBI Taxonomy" id="51605"/>
    <lineage>
        <taxon>Eukaryota</taxon>
        <taxon>Viridiplantae</taxon>
        <taxon>Streptophyta</taxon>
        <taxon>Embryophyta</taxon>
        <taxon>Tracheophyta</taxon>
        <taxon>Spermatophyta</taxon>
        <taxon>Magnoliopsida</taxon>
        <taxon>Liliopsida</taxon>
        <taxon>Araceae</taxon>
        <taxon>Lemnoideae</taxon>
        <taxon>Spirodela</taxon>
    </lineage>
</organism>
<dbReference type="OrthoDB" id="189226at2759"/>
<evidence type="ECO:0000256" key="6">
    <source>
        <dbReference type="ARBA" id="ARBA00022679"/>
    </source>
</evidence>
<evidence type="ECO:0000259" key="9">
    <source>
        <dbReference type="SMART" id="SM00563"/>
    </source>
</evidence>
<comment type="catalytic activity">
    <reaction evidence="1">
        <text>a 1-acyl-sn-glycero-3-phosphate + an acyl-CoA = a 1,2-diacyl-sn-glycero-3-phosphate + CoA</text>
        <dbReference type="Rhea" id="RHEA:19709"/>
        <dbReference type="ChEBI" id="CHEBI:57287"/>
        <dbReference type="ChEBI" id="CHEBI:57970"/>
        <dbReference type="ChEBI" id="CHEBI:58342"/>
        <dbReference type="ChEBI" id="CHEBI:58608"/>
        <dbReference type="EC" id="2.3.1.51"/>
    </reaction>
</comment>
<dbReference type="EMBL" id="LR746274">
    <property type="protein sequence ID" value="CAA7405144.1"/>
    <property type="molecule type" value="Genomic_DNA"/>
</dbReference>
<evidence type="ECO:0000256" key="5">
    <source>
        <dbReference type="ARBA" id="ARBA00013211"/>
    </source>
</evidence>
<protein>
    <recommendedName>
        <fullName evidence="5">1-acylglycerol-3-phosphate O-acyltransferase</fullName>
        <ecNumber evidence="5">2.3.1.51</ecNumber>
    </recommendedName>
</protein>
<evidence type="ECO:0000256" key="7">
    <source>
        <dbReference type="ARBA" id="ARBA00023315"/>
    </source>
</evidence>
<dbReference type="SUPFAM" id="SSF69593">
    <property type="entry name" value="Glycerol-3-phosphate (1)-acyltransferase"/>
    <property type="match status" value="1"/>
</dbReference>
<dbReference type="AlphaFoldDB" id="A0A7I8L795"/>
<dbReference type="Proteomes" id="UP000663760">
    <property type="component" value="Chromosome 11"/>
</dbReference>
<evidence type="ECO:0000256" key="4">
    <source>
        <dbReference type="ARBA" id="ARBA00008655"/>
    </source>
</evidence>
<keyword evidence="8" id="KW-1133">Transmembrane helix</keyword>
<feature type="transmembrane region" description="Helical" evidence="8">
    <location>
        <begin position="332"/>
        <end position="355"/>
    </location>
</feature>
<evidence type="ECO:0000256" key="2">
    <source>
        <dbReference type="ARBA" id="ARBA00004728"/>
    </source>
</evidence>
<gene>
    <name evidence="10" type="ORF">SI8410_11015822</name>
</gene>
<evidence type="ECO:0000313" key="11">
    <source>
        <dbReference type="Proteomes" id="UP000663760"/>
    </source>
</evidence>
<dbReference type="UniPathway" id="UPA00557">
    <property type="reaction ID" value="UER00613"/>
</dbReference>
<dbReference type="PANTHER" id="PTHR10983:SF24">
    <property type="entry name" value="1-ACYLGLYCEROL-3-PHOSPHATE O-ACYLTRANSFERASE 3, ISOFORM E-RELATED"/>
    <property type="match status" value="1"/>
</dbReference>
<sequence>MAIEELAAVPLGLLFLLSGLIVNVIQAACYVTIRPFSKSMYRMVNIKVVELLWYQIVWLFDWWAGMHVELFADFETLQSMGKEHALIMSNHRSDIDWLVGWVFAQRSGCLGSSLAIMKNSSKFLPVVGWSMWFTEFLFIERSWDKDEKKLKLGLQQLKDFPQPFWLALFAEGTRFTHTKLLAAQKYAALQGLPIPRNVLIPRTKGFVSTINNIRSFVPAIYDVIVAIPKTSSSPTMLRILKGESSVVHVHIKRHSMEELPQTDEGLALWCKDLFVAKDALLDGYLAEGTFGTKAPIPIGRPIISLLVVMSWSCLLTSAAFRFFEWSTLLSTWNGILCSSFCVLLVAVIMHIFVLFSQSDRSTAATVASTRVKDD</sequence>
<dbReference type="PANTHER" id="PTHR10983">
    <property type="entry name" value="1-ACYLGLYCEROL-3-PHOSPHATE ACYLTRANSFERASE-RELATED"/>
    <property type="match status" value="1"/>
</dbReference>
<keyword evidence="7" id="KW-0012">Acyltransferase</keyword>
<reference evidence="10" key="1">
    <citation type="submission" date="2020-02" db="EMBL/GenBank/DDBJ databases">
        <authorList>
            <person name="Scholz U."/>
            <person name="Mascher M."/>
            <person name="Fiebig A."/>
        </authorList>
    </citation>
    <scope>NUCLEOTIDE SEQUENCE</scope>
</reference>
<evidence type="ECO:0000256" key="1">
    <source>
        <dbReference type="ARBA" id="ARBA00001141"/>
    </source>
</evidence>
<dbReference type="InterPro" id="IPR002123">
    <property type="entry name" value="Plipid/glycerol_acylTrfase"/>
</dbReference>
<dbReference type="GO" id="GO:0003841">
    <property type="term" value="F:1-acylglycerol-3-phosphate O-acyltransferase activity"/>
    <property type="evidence" value="ECO:0007669"/>
    <property type="project" value="UniProtKB-EC"/>
</dbReference>